<dbReference type="EMBL" id="JAWRVI010000102">
    <property type="protein sequence ID" value="KAK4077259.1"/>
    <property type="molecule type" value="Genomic_DNA"/>
</dbReference>
<evidence type="ECO:0000313" key="3">
    <source>
        <dbReference type="EMBL" id="KAK4077259.1"/>
    </source>
</evidence>
<feature type="transmembrane region" description="Helical" evidence="1">
    <location>
        <begin position="199"/>
        <end position="221"/>
    </location>
</feature>
<accession>A0ABR0BH53</accession>
<reference evidence="3 4" key="1">
    <citation type="journal article" date="2024" name="Microbiol. Resour. Announc.">
        <title>Genome annotations for the ascomycete fungi Trichoderma harzianum, Trichoderma aggressivum, and Purpureocillium lilacinum.</title>
        <authorList>
            <person name="Beijen E.P.W."/>
            <person name="Ohm R.A."/>
        </authorList>
    </citation>
    <scope>NUCLEOTIDE SEQUENCE [LARGE SCALE GENOMIC DNA]</scope>
    <source>
        <strain evidence="3 4">CBS 150709</strain>
    </source>
</reference>
<keyword evidence="4" id="KW-1185">Reference proteome</keyword>
<keyword evidence="1" id="KW-0472">Membrane</keyword>
<name>A0ABR0BH53_PURLI</name>
<keyword evidence="1" id="KW-1133">Transmembrane helix</keyword>
<dbReference type="InterPro" id="IPR056120">
    <property type="entry name" value="DUF7703"/>
</dbReference>
<gene>
    <name evidence="3" type="ORF">Purlil1_12411</name>
</gene>
<feature type="transmembrane region" description="Helical" evidence="1">
    <location>
        <begin position="12"/>
        <end position="35"/>
    </location>
</feature>
<evidence type="ECO:0000313" key="4">
    <source>
        <dbReference type="Proteomes" id="UP001287286"/>
    </source>
</evidence>
<feature type="domain" description="DUF7703" evidence="2">
    <location>
        <begin position="11"/>
        <end position="249"/>
    </location>
</feature>
<organism evidence="3 4">
    <name type="scientific">Purpureocillium lilacinum</name>
    <name type="common">Paecilomyces lilacinus</name>
    <dbReference type="NCBI Taxonomy" id="33203"/>
    <lineage>
        <taxon>Eukaryota</taxon>
        <taxon>Fungi</taxon>
        <taxon>Dikarya</taxon>
        <taxon>Ascomycota</taxon>
        <taxon>Pezizomycotina</taxon>
        <taxon>Sordariomycetes</taxon>
        <taxon>Hypocreomycetidae</taxon>
        <taxon>Hypocreales</taxon>
        <taxon>Ophiocordycipitaceae</taxon>
        <taxon>Purpureocillium</taxon>
    </lineage>
</organism>
<dbReference type="Pfam" id="PF24802">
    <property type="entry name" value="DUF7703"/>
    <property type="match status" value="1"/>
</dbReference>
<protein>
    <recommendedName>
        <fullName evidence="2">DUF7703 domain-containing protein</fullName>
    </recommendedName>
</protein>
<feature type="transmembrane region" description="Helical" evidence="1">
    <location>
        <begin position="47"/>
        <end position="72"/>
    </location>
</feature>
<keyword evidence="1" id="KW-0812">Transmembrane</keyword>
<sequence>MDRNITEYEEVAGVAVYVILVFDIIAIYNVVELTFMIWAGFKRHADLCFWVYLVATYGVAAYTVGCILKTSVPSVKGYFYLTLMEVGWTAMVTGQSMVLWSRLHLIMRNPFRLKMILWMIIINAIICHIPKAMLTYGTNTVNLIIWDRPYSFYERAQVTIFVIQELIISGIYTSKTSRLMRHGHTTHETPWGVDLMQRLVLVNIVLILLDTTILGLVYAGYYNIQASYQSFVYSVKLKMEFTILKQLTTLQADKKTQHSTQQMEPPYRTDTTYLVIARGVGEHKGSRRGWRWRPDQGSVSLTLAGVCAIAPLRDIIDPSVGAFNDNIDKSEDFCMAAQVSSCAHFSTAMPNTVASVIIRREGGEDEENDEDDMVEVKEVPVAEKGLEGDGHRMRVLSGELPMIRAEYVGLASPHLAPIPIGADGLVVWTVAGAKWVLSVRQLGHAVALLPIKPSQDVEA</sequence>
<feature type="transmembrane region" description="Helical" evidence="1">
    <location>
        <begin position="115"/>
        <end position="136"/>
    </location>
</feature>
<comment type="caution">
    <text evidence="3">The sequence shown here is derived from an EMBL/GenBank/DDBJ whole genome shotgun (WGS) entry which is preliminary data.</text>
</comment>
<evidence type="ECO:0000256" key="1">
    <source>
        <dbReference type="SAM" id="Phobius"/>
    </source>
</evidence>
<proteinExistence type="predicted"/>
<dbReference type="Proteomes" id="UP001287286">
    <property type="component" value="Unassembled WGS sequence"/>
</dbReference>
<feature type="transmembrane region" description="Helical" evidence="1">
    <location>
        <begin position="78"/>
        <end position="103"/>
    </location>
</feature>
<evidence type="ECO:0000259" key="2">
    <source>
        <dbReference type="Pfam" id="PF24802"/>
    </source>
</evidence>
<dbReference type="PANTHER" id="PTHR37013">
    <property type="entry name" value="INTEGRAL MEMBRANE PROTEIN (AFU_ORTHOLOGUE AFUA_1G05950)-RELATED"/>
    <property type="match status" value="1"/>
</dbReference>
<dbReference type="PANTHER" id="PTHR37013:SF3">
    <property type="entry name" value="INTEGRAL MEMBRANE PROTEIN (AFU_ORTHOLOGUE AFUA_1G05950)"/>
    <property type="match status" value="1"/>
</dbReference>